<evidence type="ECO:0000313" key="3">
    <source>
        <dbReference type="Proteomes" id="UP000078541"/>
    </source>
</evidence>
<evidence type="ECO:0000256" key="1">
    <source>
        <dbReference type="SAM" id="MobiDB-lite"/>
    </source>
</evidence>
<dbReference type="AlphaFoldDB" id="A0A195EZY4"/>
<reference evidence="2 3" key="1">
    <citation type="submission" date="2016-03" db="EMBL/GenBank/DDBJ databases">
        <title>Trachymyrmex septentrionalis WGS genome.</title>
        <authorList>
            <person name="Nygaard S."/>
            <person name="Hu H."/>
            <person name="Boomsma J."/>
            <person name="Zhang G."/>
        </authorList>
    </citation>
    <scope>NUCLEOTIDE SEQUENCE [LARGE SCALE GENOMIC DNA]</scope>
    <source>
        <strain evidence="2">Tsep2-gDNA-1</strain>
        <tissue evidence="2">Whole body</tissue>
    </source>
</reference>
<evidence type="ECO:0000313" key="2">
    <source>
        <dbReference type="EMBL" id="KYN33434.1"/>
    </source>
</evidence>
<organism evidence="2 3">
    <name type="scientific">Trachymyrmex septentrionalis</name>
    <dbReference type="NCBI Taxonomy" id="34720"/>
    <lineage>
        <taxon>Eukaryota</taxon>
        <taxon>Metazoa</taxon>
        <taxon>Ecdysozoa</taxon>
        <taxon>Arthropoda</taxon>
        <taxon>Hexapoda</taxon>
        <taxon>Insecta</taxon>
        <taxon>Pterygota</taxon>
        <taxon>Neoptera</taxon>
        <taxon>Endopterygota</taxon>
        <taxon>Hymenoptera</taxon>
        <taxon>Apocrita</taxon>
        <taxon>Aculeata</taxon>
        <taxon>Formicoidea</taxon>
        <taxon>Formicidae</taxon>
        <taxon>Myrmicinae</taxon>
        <taxon>Trachymyrmex</taxon>
    </lineage>
</organism>
<keyword evidence="3" id="KW-1185">Reference proteome</keyword>
<dbReference type="EMBL" id="KQ981905">
    <property type="protein sequence ID" value="KYN33434.1"/>
    <property type="molecule type" value="Genomic_DNA"/>
</dbReference>
<proteinExistence type="predicted"/>
<feature type="region of interest" description="Disordered" evidence="1">
    <location>
        <begin position="1"/>
        <end position="48"/>
    </location>
</feature>
<sequence length="78" mass="8896">MYLPSAESLESKPKSARRSREKLEMSVSTERKKRSPAELTGLPKTEMRSRHYRFQGELESAVSDLGARINPSNQKMTI</sequence>
<accession>A0A195EZY4</accession>
<gene>
    <name evidence="2" type="ORF">ALC56_12146</name>
</gene>
<name>A0A195EZY4_9HYME</name>
<protein>
    <submittedName>
        <fullName evidence="2">Uncharacterized protein</fullName>
    </submittedName>
</protein>
<dbReference type="Proteomes" id="UP000078541">
    <property type="component" value="Unassembled WGS sequence"/>
</dbReference>